<feature type="transmembrane region" description="Helical" evidence="1">
    <location>
        <begin position="21"/>
        <end position="37"/>
    </location>
</feature>
<accession>A0ABU9BWC2</accession>
<comment type="caution">
    <text evidence="2">The sequence shown here is derived from an EMBL/GenBank/DDBJ whole genome shotgun (WGS) entry which is preliminary data.</text>
</comment>
<reference evidence="2 3" key="1">
    <citation type="submission" date="2024-04" db="EMBL/GenBank/DDBJ databases">
        <title>Novel species of the genus Ideonella isolated from streams.</title>
        <authorList>
            <person name="Lu H."/>
        </authorList>
    </citation>
    <scope>NUCLEOTIDE SEQUENCE [LARGE SCALE GENOMIC DNA]</scope>
    <source>
        <strain evidence="2 3">DXS29W</strain>
    </source>
</reference>
<dbReference type="RefSeq" id="WP_341428694.1">
    <property type="nucleotide sequence ID" value="NZ_JBBUTG010000026.1"/>
</dbReference>
<keyword evidence="1" id="KW-0812">Transmembrane</keyword>
<keyword evidence="1" id="KW-0472">Membrane</keyword>
<keyword evidence="3" id="KW-1185">Reference proteome</keyword>
<keyword evidence="1" id="KW-1133">Transmembrane helix</keyword>
<feature type="transmembrane region" description="Helical" evidence="1">
    <location>
        <begin position="125"/>
        <end position="147"/>
    </location>
</feature>
<evidence type="ECO:0000313" key="2">
    <source>
        <dbReference type="EMBL" id="MEK8034267.1"/>
    </source>
</evidence>
<evidence type="ECO:0000256" key="1">
    <source>
        <dbReference type="SAM" id="Phobius"/>
    </source>
</evidence>
<gene>
    <name evidence="2" type="ORF">AACH06_25860</name>
</gene>
<proteinExistence type="predicted"/>
<sequence>MKLNQIIHFLRKSLQAFKAPGVGHRLLATLVFFPMLWMVTGEWLLALLFQALSSWAALNFHRAMQEHLQARVDANSAEQWDVRVNGVRIGSMRDAQYAATMASAYASADTWIAQARSLAWAHVRVIAQAFSLAPLFIVWAIVLAILFKPTELAHGIAVFQQQLLDPTLPLVPVIVEIFRLLLLVTLLMLAIHPGNYGIKNHFAEAVDLGLRRWFSVPADGAVSVVPVAVQPHPRSA</sequence>
<evidence type="ECO:0000313" key="3">
    <source>
        <dbReference type="Proteomes" id="UP001371218"/>
    </source>
</evidence>
<dbReference type="EMBL" id="JBBUTG010000026">
    <property type="protein sequence ID" value="MEK8034267.1"/>
    <property type="molecule type" value="Genomic_DNA"/>
</dbReference>
<protein>
    <submittedName>
        <fullName evidence="2">Uncharacterized protein</fullName>
    </submittedName>
</protein>
<dbReference type="Proteomes" id="UP001371218">
    <property type="component" value="Unassembled WGS sequence"/>
</dbReference>
<organism evidence="2 3">
    <name type="scientific">Ideonella lacteola</name>
    <dbReference type="NCBI Taxonomy" id="2984193"/>
    <lineage>
        <taxon>Bacteria</taxon>
        <taxon>Pseudomonadati</taxon>
        <taxon>Pseudomonadota</taxon>
        <taxon>Betaproteobacteria</taxon>
        <taxon>Burkholderiales</taxon>
        <taxon>Sphaerotilaceae</taxon>
        <taxon>Ideonella</taxon>
    </lineage>
</organism>
<feature type="transmembrane region" description="Helical" evidence="1">
    <location>
        <begin position="43"/>
        <end position="61"/>
    </location>
</feature>
<feature type="transmembrane region" description="Helical" evidence="1">
    <location>
        <begin position="167"/>
        <end position="191"/>
    </location>
</feature>
<name>A0ABU9BWC2_9BURK</name>